<name>A0A5B9VUZ8_9BACT</name>
<accession>A0A5B9VUZ8</accession>
<evidence type="ECO:0000256" key="3">
    <source>
        <dbReference type="ARBA" id="ARBA00023163"/>
    </source>
</evidence>
<dbReference type="RefSeq" id="WP_210420373.1">
    <property type="nucleotide sequence ID" value="NZ_CP042997.1"/>
</dbReference>
<keyword evidence="1" id="KW-0805">Transcription regulation</keyword>
<dbReference type="EMBL" id="CP042997">
    <property type="protein sequence ID" value="QEH31939.1"/>
    <property type="molecule type" value="Genomic_DNA"/>
</dbReference>
<dbReference type="Gene3D" id="1.10.10.60">
    <property type="entry name" value="Homeodomain-like"/>
    <property type="match status" value="1"/>
</dbReference>
<keyword evidence="2" id="KW-0238">DNA-binding</keyword>
<evidence type="ECO:0000313" key="6">
    <source>
        <dbReference type="Proteomes" id="UP000324233"/>
    </source>
</evidence>
<dbReference type="InterPro" id="IPR028082">
    <property type="entry name" value="Peripla_BP_I"/>
</dbReference>
<evidence type="ECO:0000256" key="1">
    <source>
        <dbReference type="ARBA" id="ARBA00023015"/>
    </source>
</evidence>
<keyword evidence="3" id="KW-0804">Transcription</keyword>
<feature type="domain" description="HTH araC/xylS-type" evidence="4">
    <location>
        <begin position="287"/>
        <end position="385"/>
    </location>
</feature>
<dbReference type="InterPro" id="IPR046335">
    <property type="entry name" value="LacI/GalR-like_sensor"/>
</dbReference>
<dbReference type="PROSITE" id="PS00041">
    <property type="entry name" value="HTH_ARAC_FAMILY_1"/>
    <property type="match status" value="1"/>
</dbReference>
<dbReference type="InterPro" id="IPR018060">
    <property type="entry name" value="HTH_AraC"/>
</dbReference>
<dbReference type="Pfam" id="PF22177">
    <property type="entry name" value="PBP1_XylR"/>
    <property type="match status" value="1"/>
</dbReference>
<dbReference type="Pfam" id="PF13377">
    <property type="entry name" value="Peripla_BP_3"/>
    <property type="match status" value="1"/>
</dbReference>
<organism evidence="5 6">
    <name type="scientific">Aquisphaera giovannonii</name>
    <dbReference type="NCBI Taxonomy" id="406548"/>
    <lineage>
        <taxon>Bacteria</taxon>
        <taxon>Pseudomonadati</taxon>
        <taxon>Planctomycetota</taxon>
        <taxon>Planctomycetia</taxon>
        <taxon>Isosphaerales</taxon>
        <taxon>Isosphaeraceae</taxon>
        <taxon>Aquisphaera</taxon>
    </lineage>
</organism>
<dbReference type="InterPro" id="IPR018062">
    <property type="entry name" value="HTH_AraC-typ_CS"/>
</dbReference>
<proteinExistence type="predicted"/>
<dbReference type="PANTHER" id="PTHR30146">
    <property type="entry name" value="LACI-RELATED TRANSCRIPTIONAL REPRESSOR"/>
    <property type="match status" value="1"/>
</dbReference>
<dbReference type="CDD" id="cd01543">
    <property type="entry name" value="PBP1_XylR"/>
    <property type="match status" value="1"/>
</dbReference>
<dbReference type="GO" id="GO:0003700">
    <property type="term" value="F:DNA-binding transcription factor activity"/>
    <property type="evidence" value="ECO:0007669"/>
    <property type="project" value="InterPro"/>
</dbReference>
<dbReference type="GO" id="GO:0000976">
    <property type="term" value="F:transcription cis-regulatory region binding"/>
    <property type="evidence" value="ECO:0007669"/>
    <property type="project" value="TreeGrafter"/>
</dbReference>
<evidence type="ECO:0000259" key="4">
    <source>
        <dbReference type="PROSITE" id="PS01124"/>
    </source>
</evidence>
<dbReference type="InterPro" id="IPR054031">
    <property type="entry name" value="XylR_PBP1"/>
</dbReference>
<dbReference type="SMART" id="SM00342">
    <property type="entry name" value="HTH_ARAC"/>
    <property type="match status" value="1"/>
</dbReference>
<dbReference type="InterPro" id="IPR009057">
    <property type="entry name" value="Homeodomain-like_sf"/>
</dbReference>
<dbReference type="SUPFAM" id="SSF53822">
    <property type="entry name" value="Periplasmic binding protein-like I"/>
    <property type="match status" value="1"/>
</dbReference>
<reference evidence="5 6" key="1">
    <citation type="submission" date="2019-08" db="EMBL/GenBank/DDBJ databases">
        <title>Deep-cultivation of Planctomycetes and their phenomic and genomic characterization uncovers novel biology.</title>
        <authorList>
            <person name="Wiegand S."/>
            <person name="Jogler M."/>
            <person name="Boedeker C."/>
            <person name="Pinto D."/>
            <person name="Vollmers J."/>
            <person name="Rivas-Marin E."/>
            <person name="Kohn T."/>
            <person name="Peeters S.H."/>
            <person name="Heuer A."/>
            <person name="Rast P."/>
            <person name="Oberbeckmann S."/>
            <person name="Bunk B."/>
            <person name="Jeske O."/>
            <person name="Meyerdierks A."/>
            <person name="Storesund J.E."/>
            <person name="Kallscheuer N."/>
            <person name="Luecker S."/>
            <person name="Lage O.M."/>
            <person name="Pohl T."/>
            <person name="Merkel B.J."/>
            <person name="Hornburger P."/>
            <person name="Mueller R.-W."/>
            <person name="Bruemmer F."/>
            <person name="Labrenz M."/>
            <person name="Spormann A.M."/>
            <person name="Op den Camp H."/>
            <person name="Overmann J."/>
            <person name="Amann R."/>
            <person name="Jetten M.S.M."/>
            <person name="Mascher T."/>
            <person name="Medema M.H."/>
            <person name="Devos D.P."/>
            <person name="Kaster A.-K."/>
            <person name="Ovreas L."/>
            <person name="Rohde M."/>
            <person name="Galperin M.Y."/>
            <person name="Jogler C."/>
        </authorList>
    </citation>
    <scope>NUCLEOTIDE SEQUENCE [LARGE SCALE GENOMIC DNA]</scope>
    <source>
        <strain evidence="5 6">OJF2</strain>
    </source>
</reference>
<protein>
    <submittedName>
        <fullName evidence="5">Xylose operon regulatory protein</fullName>
    </submittedName>
</protein>
<sequence length="388" mass="43618">MHERPRVAVIVETSVVYGRQIHRGIARYVRSHRPWSMFLDQRELGAGPPTWLRRHRWDGIISRPTDRKLAAMFRAMRVPVVDLNDLHDDLGLPRVHSDDAAIGRLAAGHLLERGFRHFAFCGFTGERWSDGRREGCLAALAEAGCACDVHESYWRGPLARGWDREQDRIARWVAGLPRPLGIVACNDLRGHHVLDACARAGLAVPEEVAVIGVDDEELLCEMCDPPLSSVVPGAERIGHEAAELLDRLMAGDEDDRRSPELDRRIEPLGVVTRQSTDILAIPDADVAAALRLIRRRACEGLRVSDVLRRVPLSRSLLERRFRKFLGRSPQAEIRLVQVKRIKQLLAETDLPLAEVAALSGFEHVEYLSVVFKRLTGQSPGAYRRQVRS</sequence>
<dbReference type="PROSITE" id="PS01124">
    <property type="entry name" value="HTH_ARAC_FAMILY_2"/>
    <property type="match status" value="1"/>
</dbReference>
<dbReference type="PANTHER" id="PTHR30146:SF24">
    <property type="entry name" value="XYLOSE OPERON REGULATORY PROTEIN"/>
    <property type="match status" value="1"/>
</dbReference>
<dbReference type="Proteomes" id="UP000324233">
    <property type="component" value="Chromosome"/>
</dbReference>
<evidence type="ECO:0000313" key="5">
    <source>
        <dbReference type="EMBL" id="QEH31939.1"/>
    </source>
</evidence>
<dbReference type="AlphaFoldDB" id="A0A5B9VUZ8"/>
<gene>
    <name evidence="5" type="primary">xylR_1</name>
    <name evidence="5" type="ORF">OJF2_04060</name>
</gene>
<keyword evidence="6" id="KW-1185">Reference proteome</keyword>
<dbReference type="KEGG" id="agv:OJF2_04060"/>
<evidence type="ECO:0000256" key="2">
    <source>
        <dbReference type="ARBA" id="ARBA00023125"/>
    </source>
</evidence>
<dbReference type="SUPFAM" id="SSF46689">
    <property type="entry name" value="Homeodomain-like"/>
    <property type="match status" value="1"/>
</dbReference>
<dbReference type="Pfam" id="PF12833">
    <property type="entry name" value="HTH_18"/>
    <property type="match status" value="1"/>
</dbReference>
<dbReference type="Gene3D" id="3.40.50.2300">
    <property type="match status" value="2"/>
</dbReference>